<evidence type="ECO:0000313" key="1">
    <source>
        <dbReference type="EnsemblPlants" id="AVESA.00010b.r2.3CG0497390.1.CDS"/>
    </source>
</evidence>
<evidence type="ECO:0000313" key="2">
    <source>
        <dbReference type="Proteomes" id="UP001732700"/>
    </source>
</evidence>
<name>A0ACD5VTS9_AVESA</name>
<protein>
    <submittedName>
        <fullName evidence="1">Uncharacterized protein</fullName>
    </submittedName>
</protein>
<proteinExistence type="predicted"/>
<keyword evidence="2" id="KW-1185">Reference proteome</keyword>
<sequence length="668" mass="74522">MAFKQVFYALREVFPQVDLRILKAVASQYSSDLDAAVGFVFSDVLPAVSEPTETHYTIQDIDYAEHDHADLAKEPNLHSGRISSMDLGAKEDANVLFGTSAENSGTVGECNLFSVYDGPFFSNIKIEKCSQIEDKVVINETRIPRPAMNSILQEHYGQVGSSRTSATELHCAAMKDKVTPETEGIGSPKHRNDNYELSDLFASSGSMLPLFMESYSDCAVKHEGQMPLKLYNAASKHDIASSEDKCCLELEALLVNFHSKEDSQTSMNLPDASIVHTLFKEKENYDLQVLFENTNNAGKELGVLLTAENPPELNKLASDGSFHNLFGELCTVDKTTQVPSNFPGKDETFTSTCNFNDDKHFVCPIVELDAFQPNEELKMPGAHKSEGFLDISTRSCHITDLNKSISDTTKSKELLTSLYESTIMKMKEVELQEENSRLAKQNAYMANQNFLAMVEHFNQLIENSKESNDKQAQAVREEKCSLEALTQDLQSRLAKLSAQKDEALTAVQEIKCELDARLATSMAEEATAMEHIIRQEKLALLVRREKEATMGSIMEESRKLQKEAEENILLRGLLLDQGRLIDIMQGEMSSIHANVVAMKERTHGSKLLANSYQKDDCESASVDTDRPMGNDEIRDDLPQEEIARSLGKDHTTLSDDDDGWEVLETNYA</sequence>
<dbReference type="Proteomes" id="UP001732700">
    <property type="component" value="Chromosome 3C"/>
</dbReference>
<dbReference type="EnsemblPlants" id="AVESA.00010b.r2.3CG0497390.1">
    <property type="protein sequence ID" value="AVESA.00010b.r2.3CG0497390.1.CDS"/>
    <property type="gene ID" value="AVESA.00010b.r2.3CG0497390"/>
</dbReference>
<reference evidence="1" key="1">
    <citation type="submission" date="2021-05" db="EMBL/GenBank/DDBJ databases">
        <authorList>
            <person name="Scholz U."/>
            <person name="Mascher M."/>
            <person name="Fiebig A."/>
        </authorList>
    </citation>
    <scope>NUCLEOTIDE SEQUENCE [LARGE SCALE GENOMIC DNA]</scope>
</reference>
<reference evidence="1" key="2">
    <citation type="submission" date="2025-09" db="UniProtKB">
        <authorList>
            <consortium name="EnsemblPlants"/>
        </authorList>
    </citation>
    <scope>IDENTIFICATION</scope>
</reference>
<organism evidence="1 2">
    <name type="scientific">Avena sativa</name>
    <name type="common">Oat</name>
    <dbReference type="NCBI Taxonomy" id="4498"/>
    <lineage>
        <taxon>Eukaryota</taxon>
        <taxon>Viridiplantae</taxon>
        <taxon>Streptophyta</taxon>
        <taxon>Embryophyta</taxon>
        <taxon>Tracheophyta</taxon>
        <taxon>Spermatophyta</taxon>
        <taxon>Magnoliopsida</taxon>
        <taxon>Liliopsida</taxon>
        <taxon>Poales</taxon>
        <taxon>Poaceae</taxon>
        <taxon>BOP clade</taxon>
        <taxon>Pooideae</taxon>
        <taxon>Poodae</taxon>
        <taxon>Poeae</taxon>
        <taxon>Poeae Chloroplast Group 1 (Aveneae type)</taxon>
        <taxon>Aveninae</taxon>
        <taxon>Avena</taxon>
    </lineage>
</organism>
<accession>A0ACD5VTS9</accession>